<evidence type="ECO:0000256" key="4">
    <source>
        <dbReference type="ARBA" id="ARBA00022989"/>
    </source>
</evidence>
<feature type="transmembrane region" description="Helical" evidence="6">
    <location>
        <begin position="78"/>
        <end position="100"/>
    </location>
</feature>
<organism evidence="8 9">
    <name type="scientific">Roseivivax marinus</name>
    <dbReference type="NCBI Taxonomy" id="1379903"/>
    <lineage>
        <taxon>Bacteria</taxon>
        <taxon>Pseudomonadati</taxon>
        <taxon>Pseudomonadota</taxon>
        <taxon>Alphaproteobacteria</taxon>
        <taxon>Rhodobacterales</taxon>
        <taxon>Roseobacteraceae</taxon>
        <taxon>Roseivivax</taxon>
    </lineage>
</organism>
<evidence type="ECO:0000313" key="9">
    <source>
        <dbReference type="Proteomes" id="UP000019063"/>
    </source>
</evidence>
<evidence type="ECO:0000256" key="1">
    <source>
        <dbReference type="ARBA" id="ARBA00004141"/>
    </source>
</evidence>
<dbReference type="Proteomes" id="UP000019063">
    <property type="component" value="Unassembled WGS sequence"/>
</dbReference>
<comment type="caution">
    <text evidence="8">The sequence shown here is derived from an EMBL/GenBank/DDBJ whole genome shotgun (WGS) entry which is preliminary data.</text>
</comment>
<evidence type="ECO:0000313" key="8">
    <source>
        <dbReference type="EMBL" id="ETW10673.1"/>
    </source>
</evidence>
<evidence type="ECO:0000256" key="2">
    <source>
        <dbReference type="ARBA" id="ARBA00009399"/>
    </source>
</evidence>
<dbReference type="InterPro" id="IPR051401">
    <property type="entry name" value="GtrA_CellWall_Glycosyl"/>
</dbReference>
<feature type="transmembrane region" description="Helical" evidence="6">
    <location>
        <begin position="12"/>
        <end position="35"/>
    </location>
</feature>
<comment type="similarity">
    <text evidence="2">Belongs to the GtrA family.</text>
</comment>
<dbReference type="EMBL" id="AQQW01000030">
    <property type="protein sequence ID" value="ETW10673.1"/>
    <property type="molecule type" value="Genomic_DNA"/>
</dbReference>
<comment type="subcellular location">
    <subcellularLocation>
        <location evidence="1">Membrane</location>
        <topology evidence="1">Multi-pass membrane protein</topology>
    </subcellularLocation>
</comment>
<reference evidence="8 9" key="1">
    <citation type="journal article" date="2014" name="Antonie Van Leeuwenhoek">
        <title>Roseivivax atlanticus sp. nov., isolated from surface seawater of the Atlantic Ocean.</title>
        <authorList>
            <person name="Li G."/>
            <person name="Lai Q."/>
            <person name="Liu X."/>
            <person name="Sun F."/>
            <person name="Shao Z."/>
        </authorList>
    </citation>
    <scope>NUCLEOTIDE SEQUENCE [LARGE SCALE GENOMIC DNA]</scope>
    <source>
        <strain evidence="8 9">22II-s10s</strain>
    </source>
</reference>
<dbReference type="PANTHER" id="PTHR38459:SF1">
    <property type="entry name" value="PROPHAGE BACTOPRENOL-LINKED GLUCOSE TRANSLOCASE HOMOLOG"/>
    <property type="match status" value="1"/>
</dbReference>
<dbReference type="AlphaFoldDB" id="W4HE29"/>
<keyword evidence="4 6" id="KW-1133">Transmembrane helix</keyword>
<feature type="transmembrane region" description="Helical" evidence="6">
    <location>
        <begin position="106"/>
        <end position="128"/>
    </location>
</feature>
<dbReference type="GO" id="GO:0000271">
    <property type="term" value="P:polysaccharide biosynthetic process"/>
    <property type="evidence" value="ECO:0007669"/>
    <property type="project" value="InterPro"/>
</dbReference>
<accession>W4HE29</accession>
<keyword evidence="5 6" id="KW-0472">Membrane</keyword>
<dbReference type="InterPro" id="IPR007267">
    <property type="entry name" value="GtrA_DPMS_TM"/>
</dbReference>
<dbReference type="PANTHER" id="PTHR38459">
    <property type="entry name" value="PROPHAGE BACTOPRENOL-LINKED GLUCOSE TRANSLOCASE HOMOLOG"/>
    <property type="match status" value="1"/>
</dbReference>
<evidence type="ECO:0000256" key="5">
    <source>
        <dbReference type="ARBA" id="ARBA00023136"/>
    </source>
</evidence>
<dbReference type="RefSeq" id="WP_043847494.1">
    <property type="nucleotide sequence ID" value="NZ_AQQW01000030.1"/>
</dbReference>
<protein>
    <submittedName>
        <fullName evidence="8">GtrA family protein</fullName>
    </submittedName>
</protein>
<sequence>MTLPRRIAAAPLARFVVVGGTGFAVDAGILQVLVLAGVDPLWARGASFPVALAVTALLNRAWTFAGPRARRGRGLRLFGAYAAVQVAGQGVNLAVYAALLGLLPPVAALAAGSLAAIAVTFTGARCVFTVSPRSTHPV</sequence>
<keyword evidence="3 6" id="KW-0812">Transmembrane</keyword>
<keyword evidence="9" id="KW-1185">Reference proteome</keyword>
<proteinExistence type="inferred from homology"/>
<dbReference type="GO" id="GO:0005886">
    <property type="term" value="C:plasma membrane"/>
    <property type="evidence" value="ECO:0007669"/>
    <property type="project" value="TreeGrafter"/>
</dbReference>
<feature type="transmembrane region" description="Helical" evidence="6">
    <location>
        <begin position="41"/>
        <end position="58"/>
    </location>
</feature>
<dbReference type="Pfam" id="PF04138">
    <property type="entry name" value="GtrA_DPMS_TM"/>
    <property type="match status" value="1"/>
</dbReference>
<gene>
    <name evidence="8" type="ORF">ATO8_20991</name>
</gene>
<dbReference type="STRING" id="1379903.ATO8_20991"/>
<evidence type="ECO:0000259" key="7">
    <source>
        <dbReference type="Pfam" id="PF04138"/>
    </source>
</evidence>
<evidence type="ECO:0000256" key="3">
    <source>
        <dbReference type="ARBA" id="ARBA00022692"/>
    </source>
</evidence>
<name>W4HE29_9RHOB</name>
<evidence type="ECO:0000256" key="6">
    <source>
        <dbReference type="SAM" id="Phobius"/>
    </source>
</evidence>
<feature type="domain" description="GtrA/DPMS transmembrane" evidence="7">
    <location>
        <begin position="14"/>
        <end position="127"/>
    </location>
</feature>